<reference evidence="3 4" key="1">
    <citation type="submission" date="2019-02" db="EMBL/GenBank/DDBJ databases">
        <title>Deep-cultivation of Planctomycetes and their phenomic and genomic characterization uncovers novel biology.</title>
        <authorList>
            <person name="Wiegand S."/>
            <person name="Jogler M."/>
            <person name="Boedeker C."/>
            <person name="Pinto D."/>
            <person name="Vollmers J."/>
            <person name="Rivas-Marin E."/>
            <person name="Kohn T."/>
            <person name="Peeters S.H."/>
            <person name="Heuer A."/>
            <person name="Rast P."/>
            <person name="Oberbeckmann S."/>
            <person name="Bunk B."/>
            <person name="Jeske O."/>
            <person name="Meyerdierks A."/>
            <person name="Storesund J.E."/>
            <person name="Kallscheuer N."/>
            <person name="Luecker S."/>
            <person name="Lage O.M."/>
            <person name="Pohl T."/>
            <person name="Merkel B.J."/>
            <person name="Hornburger P."/>
            <person name="Mueller R.-W."/>
            <person name="Bruemmer F."/>
            <person name="Labrenz M."/>
            <person name="Spormann A.M."/>
            <person name="Op Den Camp H."/>
            <person name="Overmann J."/>
            <person name="Amann R."/>
            <person name="Jetten M.S.M."/>
            <person name="Mascher T."/>
            <person name="Medema M.H."/>
            <person name="Devos D.P."/>
            <person name="Kaster A.-K."/>
            <person name="Ovreas L."/>
            <person name="Rohde M."/>
            <person name="Galperin M.Y."/>
            <person name="Jogler C."/>
        </authorList>
    </citation>
    <scope>NUCLEOTIDE SEQUENCE [LARGE SCALE GENOMIC DNA]</scope>
    <source>
        <strain evidence="3 4">Poly59</strain>
    </source>
</reference>
<evidence type="ECO:0008006" key="5">
    <source>
        <dbReference type="Google" id="ProtNLM"/>
    </source>
</evidence>
<evidence type="ECO:0000313" key="3">
    <source>
        <dbReference type="EMBL" id="TWU58381.1"/>
    </source>
</evidence>
<dbReference type="AlphaFoldDB" id="A0A5C6FFL1"/>
<dbReference type="EMBL" id="SJPX01000001">
    <property type="protein sequence ID" value="TWU58381.1"/>
    <property type="molecule type" value="Genomic_DNA"/>
</dbReference>
<evidence type="ECO:0000256" key="2">
    <source>
        <dbReference type="SAM" id="MobiDB-lite"/>
    </source>
</evidence>
<sequence>MNNSNFRSATIRACQPSNNRDTGAQNRSRLLWCMFFMLAVPIPRSLSAAIVADSSNPQLAFAMQEVEAALKEAKREDLQVTIVIKSDPTNPEAFQIQLTGPNQVQVVGADANGAMYGGIEVAEYLKLGLPISNAQRKSFVAKRGIKFNIPLDARSPSYDDSGDAANENVEHMWDFDGFWKPYLDDLARYRYNVLSLWTCHPYPHMVRTPGFEQAVEADVYKVRDGVLKHDSKGKFIARNFDPNDDEWEEGYLDSNQDGVVDTNDNTLALVKRMTIDEKISHWKKVFQHAGDRGIQITLFHWNVFTYGATGKHGITTDQTDPDTIAYLRAAVKELVLNYPSITAIGVAAGENDNKFLKGDQSTEAYIFKTYGLGVMDAKADPRWENNREVRFIFRNHSTKVDDVQEQFASKYDGPVDVSIKYCVGRLYSSRRPLEWEARAIKDGWVDGGYKIWMNIRNDDIFMHRWGSPDYVRQFIREMPLEQSPGFMMGSDGYVWGRVFYSTIPDLQGQLEIDKHWYNFRLWGELAYNNELGDEYWTATLKHRFGLNNHSAKLLHDTWQTVSEVVPQLNRAVFEGTDAAFAPEGCLTGLASATGFLTIPQYYYGEGPPVYRRQPMRLRKSPPGDEVQCVSVPEWGNAYLADKLDQFGSDRLTPLQVADKLEAYANTVRAALPELQAATESNVELRDLFWDIESMALLGRYYADKQRCATKYWVYRESGFADQYKKLHDEAIAHIQDAQNHWEAYAAVLDKHYQPQLMSRTHYLDWNSTLNNGMKIQAAHFGVKRETKDIVDKAYPKKASGQKSKKKN</sequence>
<feature type="region of interest" description="Disordered" evidence="2">
    <location>
        <begin position="1"/>
        <end position="23"/>
    </location>
</feature>
<accession>A0A5C6FFL1</accession>
<gene>
    <name evidence="3" type="ORF">Poly59_12920</name>
</gene>
<dbReference type="GO" id="GO:0016787">
    <property type="term" value="F:hydrolase activity"/>
    <property type="evidence" value="ECO:0007669"/>
    <property type="project" value="UniProtKB-KW"/>
</dbReference>
<dbReference type="SUPFAM" id="SSF55545">
    <property type="entry name" value="beta-N-acetylhexosaminidase-like domain"/>
    <property type="match status" value="1"/>
</dbReference>
<keyword evidence="1" id="KW-0378">Hydrolase</keyword>
<dbReference type="RefSeq" id="WP_146533124.1">
    <property type="nucleotide sequence ID" value="NZ_SJPX01000001.1"/>
</dbReference>
<evidence type="ECO:0000256" key="1">
    <source>
        <dbReference type="ARBA" id="ARBA00022801"/>
    </source>
</evidence>
<protein>
    <recommendedName>
        <fullName evidence="5">Alpha glucuronidase N-terminal domain-containing protein</fullName>
    </recommendedName>
</protein>
<comment type="caution">
    <text evidence="3">The sequence shown here is derived from an EMBL/GenBank/DDBJ whole genome shotgun (WGS) entry which is preliminary data.</text>
</comment>
<dbReference type="InterPro" id="IPR029018">
    <property type="entry name" value="Hex-like_dom2"/>
</dbReference>
<name>A0A5C6FFL1_9BACT</name>
<proteinExistence type="predicted"/>
<dbReference type="Proteomes" id="UP000317977">
    <property type="component" value="Unassembled WGS sequence"/>
</dbReference>
<evidence type="ECO:0000313" key="4">
    <source>
        <dbReference type="Proteomes" id="UP000317977"/>
    </source>
</evidence>
<keyword evidence="4" id="KW-1185">Reference proteome</keyword>
<dbReference type="OrthoDB" id="99887at2"/>
<organism evidence="3 4">
    <name type="scientific">Rubripirellula reticaptiva</name>
    <dbReference type="NCBI Taxonomy" id="2528013"/>
    <lineage>
        <taxon>Bacteria</taxon>
        <taxon>Pseudomonadati</taxon>
        <taxon>Planctomycetota</taxon>
        <taxon>Planctomycetia</taxon>
        <taxon>Pirellulales</taxon>
        <taxon>Pirellulaceae</taxon>
        <taxon>Rubripirellula</taxon>
    </lineage>
</organism>
<dbReference type="GO" id="GO:0005975">
    <property type="term" value="P:carbohydrate metabolic process"/>
    <property type="evidence" value="ECO:0007669"/>
    <property type="project" value="UniProtKB-ARBA"/>
</dbReference>